<dbReference type="GO" id="GO:0003677">
    <property type="term" value="F:DNA binding"/>
    <property type="evidence" value="ECO:0007669"/>
    <property type="project" value="UniProtKB-UniRule"/>
</dbReference>
<keyword evidence="8" id="KW-1185">Reference proteome</keyword>
<evidence type="ECO:0000256" key="1">
    <source>
        <dbReference type="ARBA" id="ARBA00022491"/>
    </source>
</evidence>
<keyword evidence="3 5" id="KW-0238">DNA-binding</keyword>
<sequence>MAEHTDEAILEATYQALCKHGYPATSISRITDEFDKSTSLLYYHYEDKENLFEDLLCHLLDQLEEQLVDFDQEGPYDYLMAVIDQLLPTQVNNNQFRFQRALLELRSQAPHIDAYHKQFERFDEFVLSEFTTAIENGIERGVFREIDPEQTAEFIYSAVYGALERGVTLEDASLLQQTRQTLEEYVRANMLVEK</sequence>
<dbReference type="Gene3D" id="1.10.357.10">
    <property type="entry name" value="Tetracycline Repressor, domain 2"/>
    <property type="match status" value="1"/>
</dbReference>
<dbReference type="InterPro" id="IPR001647">
    <property type="entry name" value="HTH_TetR"/>
</dbReference>
<evidence type="ECO:0000313" key="7">
    <source>
        <dbReference type="EMBL" id="PAU84930.1"/>
    </source>
</evidence>
<evidence type="ECO:0000259" key="6">
    <source>
        <dbReference type="PROSITE" id="PS50977"/>
    </source>
</evidence>
<evidence type="ECO:0000256" key="2">
    <source>
        <dbReference type="ARBA" id="ARBA00023015"/>
    </source>
</evidence>
<keyword evidence="4" id="KW-0804">Transcription</keyword>
<dbReference type="InterPro" id="IPR036271">
    <property type="entry name" value="Tet_transcr_reg_TetR-rel_C_sf"/>
</dbReference>
<evidence type="ECO:0000313" key="8">
    <source>
        <dbReference type="Proteomes" id="UP000218083"/>
    </source>
</evidence>
<gene>
    <name evidence="7" type="ORF">CK500_05305</name>
</gene>
<dbReference type="Pfam" id="PF13977">
    <property type="entry name" value="TetR_C_6"/>
    <property type="match status" value="1"/>
</dbReference>
<dbReference type="EMBL" id="NSKC01000002">
    <property type="protein sequence ID" value="PAU84930.1"/>
    <property type="molecule type" value="Genomic_DNA"/>
</dbReference>
<dbReference type="Proteomes" id="UP000218083">
    <property type="component" value="Unassembled WGS sequence"/>
</dbReference>
<feature type="DNA-binding region" description="H-T-H motif" evidence="5">
    <location>
        <begin position="26"/>
        <end position="45"/>
    </location>
</feature>
<dbReference type="InterPro" id="IPR039538">
    <property type="entry name" value="BetI_C"/>
</dbReference>
<evidence type="ECO:0000256" key="5">
    <source>
        <dbReference type="PROSITE-ProRule" id="PRU00335"/>
    </source>
</evidence>
<reference evidence="7 8" key="1">
    <citation type="submission" date="2017-08" db="EMBL/GenBank/DDBJ databases">
        <title>The strain WRN001 was isolated from Binhai saline alkaline soil, Tianjin, China.</title>
        <authorList>
            <person name="Liu D."/>
            <person name="Zhang G."/>
        </authorList>
    </citation>
    <scope>NUCLEOTIDE SEQUENCE [LARGE SCALE GENOMIC DNA]</scope>
    <source>
        <strain evidence="7 8">WN019</strain>
    </source>
</reference>
<keyword evidence="2" id="KW-0805">Transcription regulation</keyword>
<evidence type="ECO:0000256" key="3">
    <source>
        <dbReference type="ARBA" id="ARBA00023125"/>
    </source>
</evidence>
<feature type="domain" description="HTH tetR-type" evidence="6">
    <location>
        <begin position="3"/>
        <end position="63"/>
    </location>
</feature>
<dbReference type="PROSITE" id="PS50977">
    <property type="entry name" value="HTH_TETR_2"/>
    <property type="match status" value="1"/>
</dbReference>
<accession>A0A2A2FJ85</accession>
<comment type="caution">
    <text evidence="7">The sequence shown here is derived from an EMBL/GenBank/DDBJ whole genome shotgun (WGS) entry which is preliminary data.</text>
</comment>
<proteinExistence type="predicted"/>
<name>A0A2A2FJ85_9EURY</name>
<dbReference type="PANTHER" id="PTHR47506:SF6">
    <property type="entry name" value="HTH-TYPE TRANSCRIPTIONAL REPRESSOR NEMR"/>
    <property type="match status" value="1"/>
</dbReference>
<dbReference type="InterPro" id="IPR009057">
    <property type="entry name" value="Homeodomain-like_sf"/>
</dbReference>
<evidence type="ECO:0000256" key="4">
    <source>
        <dbReference type="ARBA" id="ARBA00023163"/>
    </source>
</evidence>
<protein>
    <submittedName>
        <fullName evidence="7">TetR family transcriptional regulator</fullName>
    </submittedName>
</protein>
<dbReference type="PANTHER" id="PTHR47506">
    <property type="entry name" value="TRANSCRIPTIONAL REGULATORY PROTEIN"/>
    <property type="match status" value="1"/>
</dbReference>
<keyword evidence="1" id="KW-0678">Repressor</keyword>
<dbReference type="Pfam" id="PF00440">
    <property type="entry name" value="TetR_N"/>
    <property type="match status" value="1"/>
</dbReference>
<dbReference type="AlphaFoldDB" id="A0A2A2FJ85"/>
<dbReference type="SUPFAM" id="SSF48498">
    <property type="entry name" value="Tetracyclin repressor-like, C-terminal domain"/>
    <property type="match status" value="1"/>
</dbReference>
<organism evidence="7 8">
    <name type="scientific">Halorubrum salipaludis</name>
    <dbReference type="NCBI Taxonomy" id="2032630"/>
    <lineage>
        <taxon>Archaea</taxon>
        <taxon>Methanobacteriati</taxon>
        <taxon>Methanobacteriota</taxon>
        <taxon>Stenosarchaea group</taxon>
        <taxon>Halobacteria</taxon>
        <taxon>Halobacteriales</taxon>
        <taxon>Haloferacaceae</taxon>
        <taxon>Halorubrum</taxon>
    </lineage>
</organism>
<dbReference type="SUPFAM" id="SSF46689">
    <property type="entry name" value="Homeodomain-like"/>
    <property type="match status" value="1"/>
</dbReference>